<dbReference type="Proteomes" id="UP000776983">
    <property type="component" value="Unassembled WGS sequence"/>
</dbReference>
<name>A0ABS8CDB9_9BURK</name>
<dbReference type="Gene3D" id="3.30.70.2340">
    <property type="entry name" value="Uncharacterised protein PF12112 family, DUF3579"/>
    <property type="match status" value="1"/>
</dbReference>
<sequence>MSEKQQLVILGLTQSGERFRPSDWAERLAGVMSRFKPPGFDAGPLAYSPYVVPSYFEGARCVVVDHRLRELEPLAWRFVCGFAQDNHLQTRELPPQEPSSPS</sequence>
<dbReference type="RefSeq" id="WP_226954392.1">
    <property type="nucleotide sequence ID" value="NZ_JACDXW010000004.1"/>
</dbReference>
<evidence type="ECO:0000313" key="2">
    <source>
        <dbReference type="Proteomes" id="UP000776983"/>
    </source>
</evidence>
<dbReference type="EMBL" id="JACDXW010000004">
    <property type="protein sequence ID" value="MCB5364035.1"/>
    <property type="molecule type" value="Genomic_DNA"/>
</dbReference>
<reference evidence="1 2" key="1">
    <citation type="submission" date="2020-07" db="EMBL/GenBank/DDBJ databases">
        <title>Pusillimonas sp. nov., isolated from poultry manure in Taiwan.</title>
        <authorList>
            <person name="Lin S.-Y."/>
            <person name="Tang Y.-S."/>
            <person name="Young C.-C."/>
        </authorList>
    </citation>
    <scope>NUCLEOTIDE SEQUENCE [LARGE SCALE GENOMIC DNA]</scope>
    <source>
        <strain evidence="1 2">CC-YST705</strain>
    </source>
</reference>
<organism evidence="1 2">
    <name type="scientific">Mesopusillimonas faecipullorum</name>
    <dbReference type="NCBI Taxonomy" id="2755040"/>
    <lineage>
        <taxon>Bacteria</taxon>
        <taxon>Pseudomonadati</taxon>
        <taxon>Pseudomonadota</taxon>
        <taxon>Betaproteobacteria</taxon>
        <taxon>Burkholderiales</taxon>
        <taxon>Alcaligenaceae</taxon>
        <taxon>Mesopusillimonas</taxon>
    </lineage>
</organism>
<dbReference type="Pfam" id="PF12112">
    <property type="entry name" value="DUF3579"/>
    <property type="match status" value="1"/>
</dbReference>
<accession>A0ABS8CDB9</accession>
<gene>
    <name evidence="1" type="ORF">H0484_09780</name>
</gene>
<dbReference type="InterPro" id="IPR021969">
    <property type="entry name" value="DUF3579"/>
</dbReference>
<comment type="caution">
    <text evidence="1">The sequence shown here is derived from an EMBL/GenBank/DDBJ whole genome shotgun (WGS) entry which is preliminary data.</text>
</comment>
<proteinExistence type="predicted"/>
<evidence type="ECO:0000313" key="1">
    <source>
        <dbReference type="EMBL" id="MCB5364035.1"/>
    </source>
</evidence>
<protein>
    <submittedName>
        <fullName evidence="1">DUF3579 domain-containing protein</fullName>
    </submittedName>
</protein>
<keyword evidence="2" id="KW-1185">Reference proteome</keyword>